<reference evidence="2" key="1">
    <citation type="submission" date="2022-11" db="UniProtKB">
        <authorList>
            <consortium name="WormBaseParasite"/>
        </authorList>
    </citation>
    <scope>IDENTIFICATION</scope>
</reference>
<organism evidence="1 2">
    <name type="scientific">Romanomermis culicivorax</name>
    <name type="common">Nematode worm</name>
    <dbReference type="NCBI Taxonomy" id="13658"/>
    <lineage>
        <taxon>Eukaryota</taxon>
        <taxon>Metazoa</taxon>
        <taxon>Ecdysozoa</taxon>
        <taxon>Nematoda</taxon>
        <taxon>Enoplea</taxon>
        <taxon>Dorylaimia</taxon>
        <taxon>Mermithida</taxon>
        <taxon>Mermithoidea</taxon>
        <taxon>Mermithidae</taxon>
        <taxon>Romanomermis</taxon>
    </lineage>
</organism>
<sequence length="87" mass="10307">MDKDDLEAADDNKVPKSTLDRKLRGIKQGSHRRPLILTDEEEILLCDSLTELAKWGYPLRRWDLRHLVKNYLDNKGANHSFQRQSFW</sequence>
<accession>A0A915IH64</accession>
<dbReference type="AlphaFoldDB" id="A0A915IH64"/>
<dbReference type="WBParaSite" id="nRc.2.0.1.t13149-RA">
    <property type="protein sequence ID" value="nRc.2.0.1.t13149-RA"/>
    <property type="gene ID" value="nRc.2.0.1.g13149"/>
</dbReference>
<proteinExistence type="predicted"/>
<evidence type="ECO:0000313" key="2">
    <source>
        <dbReference type="WBParaSite" id="nRc.2.0.1.t13149-RA"/>
    </source>
</evidence>
<protein>
    <submittedName>
        <fullName evidence="2">Uncharacterized protein</fullName>
    </submittedName>
</protein>
<dbReference type="Proteomes" id="UP000887565">
    <property type="component" value="Unplaced"/>
</dbReference>
<name>A0A915IH64_ROMCU</name>
<evidence type="ECO:0000313" key="1">
    <source>
        <dbReference type="Proteomes" id="UP000887565"/>
    </source>
</evidence>
<keyword evidence="1" id="KW-1185">Reference proteome</keyword>